<evidence type="ECO:0000313" key="10">
    <source>
        <dbReference type="Proteomes" id="UP000199519"/>
    </source>
</evidence>
<evidence type="ECO:0000256" key="4">
    <source>
        <dbReference type="SAM" id="Coils"/>
    </source>
</evidence>
<dbReference type="PANTHER" id="PTHR30408">
    <property type="entry name" value="TYPE-1 RESTRICTION ENZYME ECOKI SPECIFICITY PROTEIN"/>
    <property type="match status" value="1"/>
</dbReference>
<feature type="domain" description="Type I restriction modification DNA specificity" evidence="6">
    <location>
        <begin position="23"/>
        <end position="189"/>
    </location>
</feature>
<dbReference type="InterPro" id="IPR044946">
    <property type="entry name" value="Restrct_endonuc_typeI_TRD_sf"/>
</dbReference>
<dbReference type="InterPro" id="IPR000055">
    <property type="entry name" value="Restrct_endonuc_typeI_TRD"/>
</dbReference>
<feature type="coiled-coil region" evidence="4">
    <location>
        <begin position="171"/>
        <end position="198"/>
    </location>
</feature>
<evidence type="ECO:0000313" key="7">
    <source>
        <dbReference type="EMBL" id="SDF38115.1"/>
    </source>
</evidence>
<dbReference type="AlphaFoldDB" id="A0A1I0ABB2"/>
<proteinExistence type="inferred from homology"/>
<evidence type="ECO:0000313" key="9">
    <source>
        <dbReference type="Proteomes" id="UP000198612"/>
    </source>
</evidence>
<keyword evidence="4" id="KW-0175">Coiled coil</keyword>
<reference evidence="9 10" key="1">
    <citation type="submission" date="2016-10" db="EMBL/GenBank/DDBJ databases">
        <authorList>
            <person name="Varghese N."/>
            <person name="Submissions S."/>
        </authorList>
    </citation>
    <scope>NUCLEOTIDE SEQUENCE [LARGE SCALE GENOMIC DNA]</scope>
    <source>
        <strain evidence="7 10">WG2</strain>
        <strain evidence="8 9">WG5</strain>
    </source>
</reference>
<evidence type="ECO:0000256" key="3">
    <source>
        <dbReference type="ARBA" id="ARBA00023125"/>
    </source>
</evidence>
<gene>
    <name evidence="7" type="ORF">SAMN04488598_1117</name>
    <name evidence="8" type="ORF">SAMN04515652_1118</name>
</gene>
<dbReference type="EMBL" id="FOHG01000011">
    <property type="protein sequence ID" value="SES91015.1"/>
    <property type="molecule type" value="Genomic_DNA"/>
</dbReference>
<dbReference type="CDD" id="cd17497">
    <property type="entry name" value="RMtype1_S_TteMORF1547P-TRD2-CR2_like"/>
    <property type="match status" value="1"/>
</dbReference>
<keyword evidence="3" id="KW-0238">DNA-binding</keyword>
<keyword evidence="2" id="KW-0680">Restriction system</keyword>
<dbReference type="SUPFAM" id="SSF116734">
    <property type="entry name" value="DNA methylase specificity domain"/>
    <property type="match status" value="2"/>
</dbReference>
<keyword evidence="10" id="KW-1185">Reference proteome</keyword>
<dbReference type="PANTHER" id="PTHR30408:SF12">
    <property type="entry name" value="TYPE I RESTRICTION ENZYME MJAVIII SPECIFICITY SUBUNIT"/>
    <property type="match status" value="1"/>
</dbReference>
<dbReference type="Pfam" id="PF01420">
    <property type="entry name" value="Methylase_S"/>
    <property type="match status" value="2"/>
</dbReference>
<feature type="region of interest" description="Disordered" evidence="5">
    <location>
        <begin position="451"/>
        <end position="471"/>
    </location>
</feature>
<dbReference type="EMBL" id="FNBJ01000011">
    <property type="protein sequence ID" value="SDF38115.1"/>
    <property type="molecule type" value="Genomic_DNA"/>
</dbReference>
<organism evidence="8 9">
    <name type="scientific">Halanaerobium congolense</name>
    <dbReference type="NCBI Taxonomy" id="54121"/>
    <lineage>
        <taxon>Bacteria</taxon>
        <taxon>Bacillati</taxon>
        <taxon>Bacillota</taxon>
        <taxon>Clostridia</taxon>
        <taxon>Halanaerobiales</taxon>
        <taxon>Halanaerobiaceae</taxon>
        <taxon>Halanaerobium</taxon>
    </lineage>
</organism>
<dbReference type="Proteomes" id="UP000199519">
    <property type="component" value="Unassembled WGS sequence"/>
</dbReference>
<feature type="domain" description="Type I restriction modification DNA specificity" evidence="6">
    <location>
        <begin position="306"/>
        <end position="422"/>
    </location>
</feature>
<dbReference type="Gene3D" id="1.10.287.1120">
    <property type="entry name" value="Bipartite methylase S protein"/>
    <property type="match status" value="1"/>
</dbReference>
<evidence type="ECO:0000259" key="6">
    <source>
        <dbReference type="Pfam" id="PF01420"/>
    </source>
</evidence>
<feature type="compositionally biased region" description="Basic and acidic residues" evidence="5">
    <location>
        <begin position="461"/>
        <end position="471"/>
    </location>
</feature>
<evidence type="ECO:0000256" key="2">
    <source>
        <dbReference type="ARBA" id="ARBA00022747"/>
    </source>
</evidence>
<dbReference type="RefSeq" id="WP_089719933.1">
    <property type="nucleotide sequence ID" value="NZ_FNBJ01000011.1"/>
</dbReference>
<accession>A0A1I0ABB2</accession>
<dbReference type="InterPro" id="IPR052021">
    <property type="entry name" value="Type-I_RS_S_subunit"/>
</dbReference>
<evidence type="ECO:0000313" key="8">
    <source>
        <dbReference type="EMBL" id="SES91015.1"/>
    </source>
</evidence>
<protein>
    <submittedName>
        <fullName evidence="8">Type I restriction enzyme, S subunit</fullName>
    </submittedName>
</protein>
<dbReference type="Gene3D" id="3.90.220.20">
    <property type="entry name" value="DNA methylase specificity domains"/>
    <property type="match status" value="2"/>
</dbReference>
<evidence type="ECO:0000256" key="1">
    <source>
        <dbReference type="ARBA" id="ARBA00010923"/>
    </source>
</evidence>
<comment type="similarity">
    <text evidence="1">Belongs to the type-I restriction system S methylase family.</text>
</comment>
<dbReference type="GO" id="GO:0003677">
    <property type="term" value="F:DNA binding"/>
    <property type="evidence" value="ECO:0007669"/>
    <property type="project" value="UniProtKB-KW"/>
</dbReference>
<sequence>MVREYKRYDEYKDSGIEWLGEIPKDWDITKLKYITTVNMGQSVNSATVNIIKKGVPFLQGNAEFGDLNPKEKHYTTEPKKIANKNEILISVRAPVGDLNIADKKYCIGRGLCAIKPKNNLLFLYELLKISKIYFDKISTGSTYDSISTKDLKNIKLPKPSKKEQQKIASFLDQKTAEIDEIINKKEKLINYLEKYKKSVITEAVTKGKLGDKYINEDGELVDEIEMKDSGVEWIGEIPEYWDISKVKYIADIHGRIGYRGYTKDDLVDKGNGALTLGGKHIDDNNKIDLSDPTYISWEKYYESPEIMVKYNDLLVVQRGSIGKVAMIDKEIGEATINPSLILINNIEIEPKYFYYYLNSFSVSEFFKLIVSSTAVPMISQEQFDNLHLPKMNLDIQQKIVSYLKQKTQQIDNLIQKTKKSIEKYKKYKKSLIFEAVTGKIDLRDYELEGGEELAEHNNSSETERERLSAVD</sequence>
<name>A0A1I0ABB2_9FIRM</name>
<evidence type="ECO:0000256" key="5">
    <source>
        <dbReference type="SAM" id="MobiDB-lite"/>
    </source>
</evidence>
<dbReference type="Proteomes" id="UP000198612">
    <property type="component" value="Unassembled WGS sequence"/>
</dbReference>
<dbReference type="GO" id="GO:0009307">
    <property type="term" value="P:DNA restriction-modification system"/>
    <property type="evidence" value="ECO:0007669"/>
    <property type="project" value="UniProtKB-KW"/>
</dbReference>